<name>A0A1H4SMH1_9ACTN</name>
<dbReference type="InterPro" id="IPR029058">
    <property type="entry name" value="AB_hydrolase_fold"/>
</dbReference>
<sequence>MDAQALESTVSRAVVKVFGRAPDRLQTLVGGRRVNRAGAVLEPEVAAALRLLDALPESDYASLTPAAARLRVDGEAGLFGGHGPQMALVEDVEIPTFAGGITARRYLAHRDDADRLLVYFHGGGFVVGSLDSHDVLCRFIAAHAGVSVLAVDYRLAPEHPFPAALDDARAAFMFAASKAAAWGHDVHRIGVGGDSAGGNISAVLCQDLSGAQVHPAFQLLLYPVTDTSRQSASYREFAEGHYLTEKQMDWYTERYLGDADRTDPRVSPLLAEDLTGLPPAYVATAGFDPLRDEGEAYARRLAEAGVPVALRRHDSLIHAFASTTGVGRSGREAVLEACGAIRMGLGAGLRRHAPI</sequence>
<feature type="domain" description="Alpha/beta hydrolase fold-3" evidence="3">
    <location>
        <begin position="117"/>
        <end position="321"/>
    </location>
</feature>
<dbReference type="GO" id="GO:0016787">
    <property type="term" value="F:hydrolase activity"/>
    <property type="evidence" value="ECO:0007669"/>
    <property type="project" value="UniProtKB-KW"/>
</dbReference>
<reference evidence="5" key="1">
    <citation type="submission" date="2016-10" db="EMBL/GenBank/DDBJ databases">
        <authorList>
            <person name="Varghese N."/>
            <person name="Submissions S."/>
        </authorList>
    </citation>
    <scope>NUCLEOTIDE SEQUENCE [LARGE SCALE GENOMIC DNA]</scope>
    <source>
        <strain evidence="5">DSM 22017</strain>
    </source>
</reference>
<evidence type="ECO:0000313" key="4">
    <source>
        <dbReference type="EMBL" id="SEC45204.1"/>
    </source>
</evidence>
<evidence type="ECO:0000313" key="5">
    <source>
        <dbReference type="Proteomes" id="UP000198742"/>
    </source>
</evidence>
<dbReference type="InterPro" id="IPR050300">
    <property type="entry name" value="GDXG_lipolytic_enzyme"/>
</dbReference>
<dbReference type="RefSeq" id="WP_090969241.1">
    <property type="nucleotide sequence ID" value="NZ_FNRT01000002.1"/>
</dbReference>
<dbReference type="PANTHER" id="PTHR48081">
    <property type="entry name" value="AB HYDROLASE SUPERFAMILY PROTEIN C4A8.06C"/>
    <property type="match status" value="1"/>
</dbReference>
<dbReference type="FunFam" id="3.40.50.1820:FF:000089">
    <property type="entry name" value="Alpha/beta hydrolase"/>
    <property type="match status" value="1"/>
</dbReference>
<dbReference type="OrthoDB" id="3181909at2"/>
<dbReference type="SUPFAM" id="SSF53474">
    <property type="entry name" value="alpha/beta-Hydrolases"/>
    <property type="match status" value="1"/>
</dbReference>
<protein>
    <submittedName>
        <fullName evidence="4">Acetyl esterase</fullName>
    </submittedName>
</protein>
<dbReference type="AlphaFoldDB" id="A0A1H4SMH1"/>
<dbReference type="InterPro" id="IPR013094">
    <property type="entry name" value="AB_hydrolase_3"/>
</dbReference>
<evidence type="ECO:0000259" key="3">
    <source>
        <dbReference type="Pfam" id="PF07859"/>
    </source>
</evidence>
<dbReference type="STRING" id="402596.SAMN04489844_2323"/>
<dbReference type="EMBL" id="FNRT01000002">
    <property type="protein sequence ID" value="SEC45204.1"/>
    <property type="molecule type" value="Genomic_DNA"/>
</dbReference>
<dbReference type="Gene3D" id="3.40.50.1820">
    <property type="entry name" value="alpha/beta hydrolase"/>
    <property type="match status" value="1"/>
</dbReference>
<dbReference type="PANTHER" id="PTHR48081:SF8">
    <property type="entry name" value="ALPHA_BETA HYDROLASE FOLD-3 DOMAIN-CONTAINING PROTEIN-RELATED"/>
    <property type="match status" value="1"/>
</dbReference>
<dbReference type="Pfam" id="PF07859">
    <property type="entry name" value="Abhydrolase_3"/>
    <property type="match status" value="1"/>
</dbReference>
<dbReference type="PROSITE" id="PS01173">
    <property type="entry name" value="LIPASE_GDXG_HIS"/>
    <property type="match status" value="1"/>
</dbReference>
<evidence type="ECO:0000256" key="1">
    <source>
        <dbReference type="ARBA" id="ARBA00010515"/>
    </source>
</evidence>
<comment type="similarity">
    <text evidence="1">Belongs to the 'GDXG' lipolytic enzyme family.</text>
</comment>
<evidence type="ECO:0000256" key="2">
    <source>
        <dbReference type="ARBA" id="ARBA00022801"/>
    </source>
</evidence>
<dbReference type="Proteomes" id="UP000198742">
    <property type="component" value="Unassembled WGS sequence"/>
</dbReference>
<organism evidence="4 5">
    <name type="scientific">Nocardioides exalbidus</name>
    <dbReference type="NCBI Taxonomy" id="402596"/>
    <lineage>
        <taxon>Bacteria</taxon>
        <taxon>Bacillati</taxon>
        <taxon>Actinomycetota</taxon>
        <taxon>Actinomycetes</taxon>
        <taxon>Propionibacteriales</taxon>
        <taxon>Nocardioidaceae</taxon>
        <taxon>Nocardioides</taxon>
    </lineage>
</organism>
<accession>A0A1H4SMH1</accession>
<dbReference type="InterPro" id="IPR002168">
    <property type="entry name" value="Lipase_GDXG_HIS_AS"/>
</dbReference>
<keyword evidence="2" id="KW-0378">Hydrolase</keyword>
<proteinExistence type="inferred from homology"/>
<gene>
    <name evidence="4" type="ORF">SAMN04489844_2323</name>
</gene>
<keyword evidence="5" id="KW-1185">Reference proteome</keyword>